<comment type="caution">
    <text evidence="1">The sequence shown here is derived from an EMBL/GenBank/DDBJ whole genome shotgun (WGS) entry which is preliminary data.</text>
</comment>
<dbReference type="AlphaFoldDB" id="A0A2M7WUT6"/>
<proteinExistence type="predicted"/>
<evidence type="ECO:0000313" key="2">
    <source>
        <dbReference type="Proteomes" id="UP000231487"/>
    </source>
</evidence>
<dbReference type="Proteomes" id="UP000231487">
    <property type="component" value="Unassembled WGS sequence"/>
</dbReference>
<accession>A0A2M7WUT6</accession>
<reference evidence="2" key="1">
    <citation type="submission" date="2017-09" db="EMBL/GenBank/DDBJ databases">
        <title>Depth-based differentiation of microbial function through sediment-hosted aquifers and enrichment of novel symbionts in the deep terrestrial subsurface.</title>
        <authorList>
            <person name="Probst A.J."/>
            <person name="Ladd B."/>
            <person name="Jarett J.K."/>
            <person name="Geller-Mcgrath D.E."/>
            <person name="Sieber C.M.K."/>
            <person name="Emerson J.B."/>
            <person name="Anantharaman K."/>
            <person name="Thomas B.C."/>
            <person name="Malmstrom R."/>
            <person name="Stieglmeier M."/>
            <person name="Klingl A."/>
            <person name="Woyke T."/>
            <person name="Ryan C.M."/>
            <person name="Banfield J.F."/>
        </authorList>
    </citation>
    <scope>NUCLEOTIDE SEQUENCE [LARGE SCALE GENOMIC DNA]</scope>
</reference>
<organism evidence="1 2">
    <name type="scientific">Candidatus Zambryskibacteria bacterium CG_4_9_14_3_um_filter_40_16</name>
    <dbReference type="NCBI Taxonomy" id="1975111"/>
    <lineage>
        <taxon>Bacteria</taxon>
        <taxon>Candidatus Zambryskiibacteriota</taxon>
    </lineage>
</organism>
<sequence>MIFFLAEVSITLSKTVWRGSQVVRRESAKLLHMGSIPIQKDFQGFIDKHARIGRMPTIEFAVDWGEKNRQKIDFLSGGS</sequence>
<gene>
    <name evidence="1" type="ORF">CO184_00965</name>
</gene>
<evidence type="ECO:0000313" key="1">
    <source>
        <dbReference type="EMBL" id="PJA33830.1"/>
    </source>
</evidence>
<protein>
    <submittedName>
        <fullName evidence="1">Uncharacterized protein</fullName>
    </submittedName>
</protein>
<dbReference type="EMBL" id="PFXE01000018">
    <property type="protein sequence ID" value="PJA33830.1"/>
    <property type="molecule type" value="Genomic_DNA"/>
</dbReference>
<name>A0A2M7WUT6_9BACT</name>